<dbReference type="InterPro" id="IPR038277">
    <property type="entry name" value="UreF_sf"/>
</dbReference>
<evidence type="ECO:0000256" key="2">
    <source>
        <dbReference type="ARBA" id="ARBA00023186"/>
    </source>
</evidence>
<dbReference type="PANTHER" id="PTHR33620:SF1">
    <property type="entry name" value="UREASE ACCESSORY PROTEIN F"/>
    <property type="match status" value="1"/>
</dbReference>
<dbReference type="PIRSF" id="PIRSF009467">
    <property type="entry name" value="Ureas_acces_UreF"/>
    <property type="match status" value="1"/>
</dbReference>
<comment type="subunit">
    <text evidence="3">UreD, UreF and UreG form a complex that acts as a GTP-hydrolysis-dependent molecular chaperone, activating the urease apoprotein by helping to assemble the nickel containing metallocenter of UreC. The UreE protein probably delivers the nickel.</text>
</comment>
<dbReference type="RefSeq" id="WP_163889592.1">
    <property type="nucleotide sequence ID" value="NZ_JAAFYS010000001.1"/>
</dbReference>
<organism evidence="4 5">
    <name type="scientific">Pseudoroseicyclus tamaricis</name>
    <dbReference type="NCBI Taxonomy" id="2705421"/>
    <lineage>
        <taxon>Bacteria</taxon>
        <taxon>Pseudomonadati</taxon>
        <taxon>Pseudomonadota</taxon>
        <taxon>Alphaproteobacteria</taxon>
        <taxon>Rhodobacterales</taxon>
        <taxon>Paracoccaceae</taxon>
        <taxon>Pseudoroseicyclus</taxon>
    </lineage>
</organism>
<dbReference type="InterPro" id="IPR002639">
    <property type="entry name" value="UreF"/>
</dbReference>
<keyword evidence="2 3" id="KW-0143">Chaperone</keyword>
<evidence type="ECO:0000256" key="3">
    <source>
        <dbReference type="HAMAP-Rule" id="MF_01385"/>
    </source>
</evidence>
<protein>
    <recommendedName>
        <fullName evidence="3">Urease accessory protein UreF</fullName>
    </recommendedName>
</protein>
<dbReference type="HAMAP" id="MF_01385">
    <property type="entry name" value="UreF"/>
    <property type="match status" value="1"/>
</dbReference>
<dbReference type="GO" id="GO:0005737">
    <property type="term" value="C:cytoplasm"/>
    <property type="evidence" value="ECO:0007669"/>
    <property type="project" value="UniProtKB-SubCell"/>
</dbReference>
<dbReference type="EMBL" id="JAAGAB010000001">
    <property type="protein sequence ID" value="NDU99804.1"/>
    <property type="molecule type" value="Genomic_DNA"/>
</dbReference>
<comment type="subcellular location">
    <subcellularLocation>
        <location evidence="3">Cytoplasm</location>
    </subcellularLocation>
</comment>
<dbReference type="AlphaFoldDB" id="A0A6B2JPD6"/>
<sequence>MQAEALLTLSRWLSPGYPTGGFNFSAGLESAVAAGLDKAGLEAWLSGLLCHGAPRTDALFLHLAHAAPPEALPSLAERAAAMALGAERLAETLQQGAAFAATTRASAGLDLPDMPYPLAVGRAARLAGLPAVPACALFLQAQMSNMVQAALRLMPLGQTAGAGIMERLAPLCARLAEETAGQGLADLGTAAFAADVASLRHEVLAPRMFRS</sequence>
<comment type="function">
    <text evidence="3">Required for maturation of urease via the functional incorporation of the urease nickel metallocenter.</text>
</comment>
<evidence type="ECO:0000313" key="4">
    <source>
        <dbReference type="EMBL" id="NDU99804.1"/>
    </source>
</evidence>
<dbReference type="Pfam" id="PF01730">
    <property type="entry name" value="UreF"/>
    <property type="match status" value="1"/>
</dbReference>
<gene>
    <name evidence="3" type="primary">ureF</name>
    <name evidence="4" type="ORF">GZA08_02295</name>
</gene>
<accession>A0A6B2JPD6</accession>
<keyword evidence="5" id="KW-1185">Reference proteome</keyword>
<name>A0A6B2JPD6_9RHOB</name>
<proteinExistence type="inferred from homology"/>
<comment type="similarity">
    <text evidence="3">Belongs to the UreF family.</text>
</comment>
<dbReference type="GO" id="GO:0016151">
    <property type="term" value="F:nickel cation binding"/>
    <property type="evidence" value="ECO:0007669"/>
    <property type="project" value="UniProtKB-UniRule"/>
</dbReference>
<keyword evidence="1 3" id="KW-0996">Nickel insertion</keyword>
<reference evidence="4 5" key="1">
    <citation type="submission" date="2020-02" db="EMBL/GenBank/DDBJ databases">
        <title>Pseudoroseicyclus tamarix, sp. nov., isolated from offshore sediment of a Tamarix chinensis forest.</title>
        <authorList>
            <person name="Gai Y."/>
        </authorList>
    </citation>
    <scope>NUCLEOTIDE SEQUENCE [LARGE SCALE GENOMIC DNA]</scope>
    <source>
        <strain evidence="4 5">CLL3-39</strain>
    </source>
</reference>
<keyword evidence="3" id="KW-0963">Cytoplasm</keyword>
<comment type="caution">
    <text evidence="4">The sequence shown here is derived from an EMBL/GenBank/DDBJ whole genome shotgun (WGS) entry which is preliminary data.</text>
</comment>
<evidence type="ECO:0000256" key="1">
    <source>
        <dbReference type="ARBA" id="ARBA00022988"/>
    </source>
</evidence>
<dbReference type="Gene3D" id="1.10.4190.10">
    <property type="entry name" value="Urease accessory protein UreF"/>
    <property type="match status" value="1"/>
</dbReference>
<dbReference type="Proteomes" id="UP000474757">
    <property type="component" value="Unassembled WGS sequence"/>
</dbReference>
<dbReference type="PANTHER" id="PTHR33620">
    <property type="entry name" value="UREASE ACCESSORY PROTEIN F"/>
    <property type="match status" value="1"/>
</dbReference>
<evidence type="ECO:0000313" key="5">
    <source>
        <dbReference type="Proteomes" id="UP000474757"/>
    </source>
</evidence>